<evidence type="ECO:0000256" key="1">
    <source>
        <dbReference type="SAM" id="Phobius"/>
    </source>
</evidence>
<dbReference type="PANTHER" id="PTHR43313:SF36">
    <property type="entry name" value="D-BETA-HYDROXYBUTYRATE DEHYDROGENASE, MITOCHONDRIAL"/>
    <property type="match status" value="1"/>
</dbReference>
<name>A0A8I6RDG1_CIMLE</name>
<keyword evidence="1" id="KW-0472">Membrane</keyword>
<dbReference type="GeneID" id="106662830"/>
<dbReference type="Proteomes" id="UP000494040">
    <property type="component" value="Unassembled WGS sequence"/>
</dbReference>
<sequence>MDEQTALVLGVQLTALCCIAGSLLLYLLCKVKKGPWTDLAEPEVGTGRSVLVTSVENHLGMQLALRLAALGFRVFGGLRDGDLESDPAKVIKAKMKQIETAPASGLIGAIILIPLDVTREDSLHEGVEHIRRHLPAGENGLWAVVNTAGAVVKGRLEAQESYQWESMFKVNVVGTLRTARSLLPLLKVTKGRLVTVGLSGECHNSTGVVAYAAARHAVAGASTALANEFLPLGVSVIIINTGTLTSEHLYRSVKVRLDQGENSLDAYLKYNVNTLPEYAASTIEQTLLVARPKQTYDLKPPVKLSNYLTAVTAKFNHGFKQKGSVSTV</sequence>
<dbReference type="PRINTS" id="PR00081">
    <property type="entry name" value="GDHRDH"/>
</dbReference>
<dbReference type="PANTHER" id="PTHR43313">
    <property type="entry name" value="SHORT-CHAIN DEHYDROGENASE/REDUCTASE FAMILY 9C"/>
    <property type="match status" value="1"/>
</dbReference>
<dbReference type="KEGG" id="clec:106662830"/>
<dbReference type="RefSeq" id="XP_014242703.1">
    <property type="nucleotide sequence ID" value="XM_014387217.2"/>
</dbReference>
<protein>
    <submittedName>
        <fullName evidence="2">Uncharacterized protein</fullName>
    </submittedName>
</protein>
<evidence type="ECO:0000313" key="3">
    <source>
        <dbReference type="Proteomes" id="UP000494040"/>
    </source>
</evidence>
<dbReference type="Gene3D" id="3.40.50.720">
    <property type="entry name" value="NAD(P)-binding Rossmann-like Domain"/>
    <property type="match status" value="1"/>
</dbReference>
<keyword evidence="3" id="KW-1185">Reference proteome</keyword>
<proteinExistence type="predicted"/>
<dbReference type="Pfam" id="PF00106">
    <property type="entry name" value="adh_short"/>
    <property type="match status" value="1"/>
</dbReference>
<evidence type="ECO:0000313" key="2">
    <source>
        <dbReference type="EnsemblMetazoa" id="XP_014242703.1"/>
    </source>
</evidence>
<keyword evidence="1" id="KW-0812">Transmembrane</keyword>
<dbReference type="InterPro" id="IPR002347">
    <property type="entry name" value="SDR_fam"/>
</dbReference>
<dbReference type="InterPro" id="IPR036291">
    <property type="entry name" value="NAD(P)-bd_dom_sf"/>
</dbReference>
<dbReference type="SUPFAM" id="SSF51735">
    <property type="entry name" value="NAD(P)-binding Rossmann-fold domains"/>
    <property type="match status" value="1"/>
</dbReference>
<reference evidence="2" key="1">
    <citation type="submission" date="2022-01" db="UniProtKB">
        <authorList>
            <consortium name="EnsemblMetazoa"/>
        </authorList>
    </citation>
    <scope>IDENTIFICATION</scope>
</reference>
<dbReference type="EnsemblMetazoa" id="XM_014387217.2">
    <property type="protein sequence ID" value="XP_014242703.1"/>
    <property type="gene ID" value="LOC106662830"/>
</dbReference>
<keyword evidence="1" id="KW-1133">Transmembrane helix</keyword>
<organism evidence="2 3">
    <name type="scientific">Cimex lectularius</name>
    <name type="common">Bed bug</name>
    <name type="synonym">Acanthia lectularia</name>
    <dbReference type="NCBI Taxonomy" id="79782"/>
    <lineage>
        <taxon>Eukaryota</taxon>
        <taxon>Metazoa</taxon>
        <taxon>Ecdysozoa</taxon>
        <taxon>Arthropoda</taxon>
        <taxon>Hexapoda</taxon>
        <taxon>Insecta</taxon>
        <taxon>Pterygota</taxon>
        <taxon>Neoptera</taxon>
        <taxon>Paraneoptera</taxon>
        <taxon>Hemiptera</taxon>
        <taxon>Heteroptera</taxon>
        <taxon>Panheteroptera</taxon>
        <taxon>Cimicomorpha</taxon>
        <taxon>Cimicidae</taxon>
        <taxon>Cimex</taxon>
    </lineage>
</organism>
<dbReference type="OrthoDB" id="9876299at2759"/>
<dbReference type="OMA" id="FAPQQRY"/>
<dbReference type="GO" id="GO:0008202">
    <property type="term" value="P:steroid metabolic process"/>
    <property type="evidence" value="ECO:0007669"/>
    <property type="project" value="TreeGrafter"/>
</dbReference>
<feature type="transmembrane region" description="Helical" evidence="1">
    <location>
        <begin position="6"/>
        <end position="29"/>
    </location>
</feature>
<dbReference type="AlphaFoldDB" id="A0A8I6RDG1"/>
<dbReference type="GO" id="GO:0016491">
    <property type="term" value="F:oxidoreductase activity"/>
    <property type="evidence" value="ECO:0007669"/>
    <property type="project" value="TreeGrafter"/>
</dbReference>
<accession>A0A8I6RDG1</accession>